<dbReference type="PANTHER" id="PTHR37955">
    <property type="entry name" value="TELLURITE RESISTANCE PROTEIN TEHA"/>
    <property type="match status" value="1"/>
</dbReference>
<dbReference type="InterPro" id="IPR052951">
    <property type="entry name" value="Tellurite_res_ion_channel"/>
</dbReference>
<dbReference type="InterPro" id="IPR004695">
    <property type="entry name" value="SLAC1/Mae1/Ssu1/TehA"/>
</dbReference>
<evidence type="ECO:0000256" key="1">
    <source>
        <dbReference type="ARBA" id="ARBA00004141"/>
    </source>
</evidence>
<feature type="transmembrane region" description="Helical" evidence="5">
    <location>
        <begin position="255"/>
        <end position="274"/>
    </location>
</feature>
<comment type="caution">
    <text evidence="6">The sequence shown here is derived from an EMBL/GenBank/DDBJ whole genome shotgun (WGS) entry which is preliminary data.</text>
</comment>
<gene>
    <name evidence="6" type="ORF">HGB41_01255</name>
</gene>
<sequence>MKLQVLMPASLFGSILGIAGLASAWRASASVWNMPAWPAMALTAVAVLAWLAGLVLYLAKWAVLPAQAREEAGHPVQGNFLMMIPVSSMLVAMLLQPYAATPARALYVLAMTGAVVLSVWQQGNMMQGGRAAGTATAALYIPTVAAGFVGAIGAAAFGWQTLAQLFFGAGLLAWLALESVLLNRMMHGDAMPPAMRASFGVQLAPPSVGLLALFAAWDAVPAHLALILFGYALAQLLLAARLLRWLLAGGFGPAFWSFAFGITALSTGAWKLAAGGLDIAQTLAPWLFLLANGVVGIVAAYSLWLMGAGKLLPRHAPFTRAGVFPG</sequence>
<dbReference type="GO" id="GO:0005886">
    <property type="term" value="C:plasma membrane"/>
    <property type="evidence" value="ECO:0007669"/>
    <property type="project" value="TreeGrafter"/>
</dbReference>
<dbReference type="Proteomes" id="UP000533905">
    <property type="component" value="Unassembled WGS sequence"/>
</dbReference>
<dbReference type="AlphaFoldDB" id="A0A7Y2JWD6"/>
<reference evidence="6 7" key="1">
    <citation type="submission" date="2020-04" db="EMBL/GenBank/DDBJ databases">
        <title>Massilia sp. nov., a cold adapted bacteria isolated from Arctic soil.</title>
        <authorList>
            <person name="Son J."/>
            <person name="Ka J.-O."/>
        </authorList>
    </citation>
    <scope>NUCLEOTIDE SEQUENCE [LARGE SCALE GENOMIC DNA]</scope>
    <source>
        <strain evidence="6 7">ML15P13</strain>
    </source>
</reference>
<keyword evidence="2 5" id="KW-0812">Transmembrane</keyword>
<dbReference type="EMBL" id="JABAIV010000001">
    <property type="protein sequence ID" value="NNG21633.1"/>
    <property type="molecule type" value="Genomic_DNA"/>
</dbReference>
<evidence type="ECO:0000313" key="7">
    <source>
        <dbReference type="Proteomes" id="UP000533905"/>
    </source>
</evidence>
<feature type="transmembrane region" description="Helical" evidence="5">
    <location>
        <begin position="80"/>
        <end position="99"/>
    </location>
</feature>
<keyword evidence="3 5" id="KW-1133">Transmembrane helix</keyword>
<keyword evidence="7" id="KW-1185">Reference proteome</keyword>
<feature type="transmembrane region" description="Helical" evidence="5">
    <location>
        <begin position="135"/>
        <end position="159"/>
    </location>
</feature>
<evidence type="ECO:0000256" key="4">
    <source>
        <dbReference type="ARBA" id="ARBA00023136"/>
    </source>
</evidence>
<dbReference type="Pfam" id="PF03595">
    <property type="entry name" value="SLAC1"/>
    <property type="match status" value="1"/>
</dbReference>
<dbReference type="InterPro" id="IPR038665">
    <property type="entry name" value="Voltage-dep_anion_channel_sf"/>
</dbReference>
<evidence type="ECO:0000313" key="6">
    <source>
        <dbReference type="EMBL" id="NNG21633.1"/>
    </source>
</evidence>
<accession>A0A7Y2JWD6</accession>
<feature type="transmembrane region" description="Helical" evidence="5">
    <location>
        <begin position="105"/>
        <end position="123"/>
    </location>
</feature>
<feature type="transmembrane region" description="Helical" evidence="5">
    <location>
        <begin position="39"/>
        <end position="59"/>
    </location>
</feature>
<keyword evidence="4 5" id="KW-0472">Membrane</keyword>
<feature type="transmembrane region" description="Helical" evidence="5">
    <location>
        <begin position="223"/>
        <end position="243"/>
    </location>
</feature>
<name>A0A7Y2JWD6_9BURK</name>
<organism evidence="6 7">
    <name type="scientific">Telluria aromaticivorans</name>
    <dbReference type="NCBI Taxonomy" id="2725995"/>
    <lineage>
        <taxon>Bacteria</taxon>
        <taxon>Pseudomonadati</taxon>
        <taxon>Pseudomonadota</taxon>
        <taxon>Betaproteobacteria</taxon>
        <taxon>Burkholderiales</taxon>
        <taxon>Oxalobacteraceae</taxon>
        <taxon>Telluria group</taxon>
        <taxon>Telluria</taxon>
    </lineage>
</organism>
<dbReference type="RefSeq" id="WP_171080290.1">
    <property type="nucleotide sequence ID" value="NZ_JABAIV010000001.1"/>
</dbReference>
<comment type="subcellular location">
    <subcellularLocation>
        <location evidence="1">Membrane</location>
        <topology evidence="1">Multi-pass membrane protein</topology>
    </subcellularLocation>
</comment>
<evidence type="ECO:0000256" key="5">
    <source>
        <dbReference type="SAM" id="Phobius"/>
    </source>
</evidence>
<dbReference type="Gene3D" id="1.50.10.150">
    <property type="entry name" value="Voltage-dependent anion channel"/>
    <property type="match status" value="1"/>
</dbReference>
<proteinExistence type="predicted"/>
<dbReference type="PANTHER" id="PTHR37955:SF1">
    <property type="entry name" value="DEP DOMAIN-CONTAINING PROTEIN"/>
    <property type="match status" value="1"/>
</dbReference>
<feature type="transmembrane region" description="Helical" evidence="5">
    <location>
        <begin position="165"/>
        <end position="182"/>
    </location>
</feature>
<dbReference type="GO" id="GO:0046583">
    <property type="term" value="F:monoatomic cation efflux transmembrane transporter activity"/>
    <property type="evidence" value="ECO:0007669"/>
    <property type="project" value="TreeGrafter"/>
</dbReference>
<feature type="transmembrane region" description="Helical" evidence="5">
    <location>
        <begin position="286"/>
        <end position="306"/>
    </location>
</feature>
<protein>
    <submittedName>
        <fullName evidence="6">Dicarboxylate transporter/tellurite-resistance protein TehA</fullName>
    </submittedName>
</protein>
<evidence type="ECO:0000256" key="2">
    <source>
        <dbReference type="ARBA" id="ARBA00022692"/>
    </source>
</evidence>
<feature type="transmembrane region" description="Helical" evidence="5">
    <location>
        <begin position="194"/>
        <end position="217"/>
    </location>
</feature>
<evidence type="ECO:0000256" key="3">
    <source>
        <dbReference type="ARBA" id="ARBA00022989"/>
    </source>
</evidence>